<gene>
    <name evidence="2" type="ORF">RCL2_001602600</name>
</gene>
<evidence type="ECO:0000313" key="3">
    <source>
        <dbReference type="Proteomes" id="UP000615446"/>
    </source>
</evidence>
<sequence length="212" mass="23713">MEKKINQPLNIKIMMIEYRTSIIIIIIIIISISVVGIPVELGEACVFYKQLSIVTLEVGHVGWSWQMEGTSTFVYGSTDGKDTLFIPEGQANGYWDSQGSYEIMINDFKSKGYISYNCESVENINVDAAFSKMAEMKANGYDIIGNNCLVHVIAILTSYNAKGLPTELIPKDWFNDLGTEGNDDGGNWVVTKFVKFEEYLAIKDLAAYNFLV</sequence>
<dbReference type="EMBL" id="BLAL01000183">
    <property type="protein sequence ID" value="GES89113.1"/>
    <property type="molecule type" value="Genomic_DNA"/>
</dbReference>
<keyword evidence="1" id="KW-1133">Transmembrane helix</keyword>
<dbReference type="AlphaFoldDB" id="A0A8H3LPL4"/>
<comment type="caution">
    <text evidence="2">The sequence shown here is derived from an EMBL/GenBank/DDBJ whole genome shotgun (WGS) entry which is preliminary data.</text>
</comment>
<name>A0A8H3LPL4_9GLOM</name>
<keyword evidence="1" id="KW-0472">Membrane</keyword>
<keyword evidence="1" id="KW-0812">Transmembrane</keyword>
<evidence type="ECO:0000256" key="1">
    <source>
        <dbReference type="SAM" id="Phobius"/>
    </source>
</evidence>
<accession>A0A8H3LPL4</accession>
<protein>
    <submittedName>
        <fullName evidence="2">Tat pathway signal protein</fullName>
    </submittedName>
</protein>
<feature type="transmembrane region" description="Helical" evidence="1">
    <location>
        <begin position="21"/>
        <end position="39"/>
    </location>
</feature>
<reference evidence="2" key="1">
    <citation type="submission" date="2019-10" db="EMBL/GenBank/DDBJ databases">
        <title>Conservation and host-specific expression of non-tandemly repeated heterogenous ribosome RNA gene in arbuscular mycorrhizal fungi.</title>
        <authorList>
            <person name="Maeda T."/>
            <person name="Kobayashi Y."/>
            <person name="Nakagawa T."/>
            <person name="Ezawa T."/>
            <person name="Yamaguchi K."/>
            <person name="Bino T."/>
            <person name="Nishimoto Y."/>
            <person name="Shigenobu S."/>
            <person name="Kawaguchi M."/>
        </authorList>
    </citation>
    <scope>NUCLEOTIDE SEQUENCE</scope>
    <source>
        <strain evidence="2">HR1</strain>
    </source>
</reference>
<evidence type="ECO:0000313" key="2">
    <source>
        <dbReference type="EMBL" id="GES89113.1"/>
    </source>
</evidence>
<proteinExistence type="predicted"/>
<dbReference type="OrthoDB" id="2329548at2759"/>
<dbReference type="Proteomes" id="UP000615446">
    <property type="component" value="Unassembled WGS sequence"/>
</dbReference>
<organism evidence="2 3">
    <name type="scientific">Rhizophagus clarus</name>
    <dbReference type="NCBI Taxonomy" id="94130"/>
    <lineage>
        <taxon>Eukaryota</taxon>
        <taxon>Fungi</taxon>
        <taxon>Fungi incertae sedis</taxon>
        <taxon>Mucoromycota</taxon>
        <taxon>Glomeromycotina</taxon>
        <taxon>Glomeromycetes</taxon>
        <taxon>Glomerales</taxon>
        <taxon>Glomeraceae</taxon>
        <taxon>Rhizophagus</taxon>
    </lineage>
</organism>